<evidence type="ECO:0000313" key="1">
    <source>
        <dbReference type="Proteomes" id="UP000035642"/>
    </source>
</evidence>
<evidence type="ECO:0000313" key="2">
    <source>
        <dbReference type="WBParaSite" id="ACAC_0001019001-mRNA-1"/>
    </source>
</evidence>
<accession>A0A0K0DGH1</accession>
<protein>
    <submittedName>
        <fullName evidence="2">EB domain-containing protein</fullName>
    </submittedName>
</protein>
<dbReference type="AlphaFoldDB" id="A0A0K0DGH1"/>
<organism evidence="1 2">
    <name type="scientific">Angiostrongylus cantonensis</name>
    <name type="common">Rat lungworm</name>
    <dbReference type="NCBI Taxonomy" id="6313"/>
    <lineage>
        <taxon>Eukaryota</taxon>
        <taxon>Metazoa</taxon>
        <taxon>Ecdysozoa</taxon>
        <taxon>Nematoda</taxon>
        <taxon>Chromadorea</taxon>
        <taxon>Rhabditida</taxon>
        <taxon>Rhabditina</taxon>
        <taxon>Rhabditomorpha</taxon>
        <taxon>Strongyloidea</taxon>
        <taxon>Metastrongylidae</taxon>
        <taxon>Angiostrongylus</taxon>
    </lineage>
</organism>
<proteinExistence type="predicted"/>
<reference evidence="1" key="1">
    <citation type="submission" date="2012-09" db="EMBL/GenBank/DDBJ databases">
        <authorList>
            <person name="Martin A.A."/>
        </authorList>
    </citation>
    <scope>NUCLEOTIDE SEQUENCE</scope>
</reference>
<keyword evidence="1" id="KW-1185">Reference proteome</keyword>
<dbReference type="WBParaSite" id="ACAC_0001019001-mRNA-1">
    <property type="protein sequence ID" value="ACAC_0001019001-mRNA-1"/>
    <property type="gene ID" value="ACAC_0001019001"/>
</dbReference>
<reference evidence="2" key="2">
    <citation type="submission" date="2017-02" db="UniProtKB">
        <authorList>
            <consortium name="WormBaseParasite"/>
        </authorList>
    </citation>
    <scope>IDENTIFICATION</scope>
</reference>
<dbReference type="Proteomes" id="UP000035642">
    <property type="component" value="Unassembled WGS sequence"/>
</dbReference>
<sequence>MVGDSQALPCSNKTTTMDCYCKRKERMACVLGSAQLVKTDRPTIQVSIMYNSYSSTNVAKNEEGQAFGVFPNKLEF</sequence>
<name>A0A0K0DGH1_ANGCA</name>